<accession>A0A4C1T130</accession>
<sequence length="204" mass="23359">MNCLLNDALTGSVDRRPGTGRSILYSRESVYQANVALLRDTVADIDSRRTCGCDSPDNLRSRECDRRRKYFRQLVMPLRLRPKPTGANVGRPARCRPTRHCDRHGRAYEAHWYGRPPRTTDAKCVRCFAPTMLRTTRRPPERRGNDIILRIEASGDPSSTGLTTTRHDRQSDTHDYFSYNSSTMRYGRMLQVGSSNEQSTMETT</sequence>
<evidence type="ECO:0000313" key="2">
    <source>
        <dbReference type="EMBL" id="GBP08233.1"/>
    </source>
</evidence>
<dbReference type="AlphaFoldDB" id="A0A4C1T130"/>
<evidence type="ECO:0000313" key="3">
    <source>
        <dbReference type="Proteomes" id="UP000299102"/>
    </source>
</evidence>
<feature type="compositionally biased region" description="Basic and acidic residues" evidence="1">
    <location>
        <begin position="165"/>
        <end position="175"/>
    </location>
</feature>
<keyword evidence="3" id="KW-1185">Reference proteome</keyword>
<organism evidence="2 3">
    <name type="scientific">Eumeta variegata</name>
    <name type="common">Bagworm moth</name>
    <name type="synonym">Eumeta japonica</name>
    <dbReference type="NCBI Taxonomy" id="151549"/>
    <lineage>
        <taxon>Eukaryota</taxon>
        <taxon>Metazoa</taxon>
        <taxon>Ecdysozoa</taxon>
        <taxon>Arthropoda</taxon>
        <taxon>Hexapoda</taxon>
        <taxon>Insecta</taxon>
        <taxon>Pterygota</taxon>
        <taxon>Neoptera</taxon>
        <taxon>Endopterygota</taxon>
        <taxon>Lepidoptera</taxon>
        <taxon>Glossata</taxon>
        <taxon>Ditrysia</taxon>
        <taxon>Tineoidea</taxon>
        <taxon>Psychidae</taxon>
        <taxon>Oiketicinae</taxon>
        <taxon>Eumeta</taxon>
    </lineage>
</organism>
<feature type="region of interest" description="Disordered" evidence="1">
    <location>
        <begin position="152"/>
        <end position="179"/>
    </location>
</feature>
<protein>
    <submittedName>
        <fullName evidence="2">Uncharacterized protein</fullName>
    </submittedName>
</protein>
<reference evidence="2 3" key="1">
    <citation type="journal article" date="2019" name="Commun. Biol.">
        <title>The bagworm genome reveals a unique fibroin gene that provides high tensile strength.</title>
        <authorList>
            <person name="Kono N."/>
            <person name="Nakamura H."/>
            <person name="Ohtoshi R."/>
            <person name="Tomita M."/>
            <person name="Numata K."/>
            <person name="Arakawa K."/>
        </authorList>
    </citation>
    <scope>NUCLEOTIDE SEQUENCE [LARGE SCALE GENOMIC DNA]</scope>
</reference>
<proteinExistence type="predicted"/>
<dbReference type="EMBL" id="BGZK01000030">
    <property type="protein sequence ID" value="GBP08233.1"/>
    <property type="molecule type" value="Genomic_DNA"/>
</dbReference>
<evidence type="ECO:0000256" key="1">
    <source>
        <dbReference type="SAM" id="MobiDB-lite"/>
    </source>
</evidence>
<dbReference type="Proteomes" id="UP000299102">
    <property type="component" value="Unassembled WGS sequence"/>
</dbReference>
<comment type="caution">
    <text evidence="2">The sequence shown here is derived from an EMBL/GenBank/DDBJ whole genome shotgun (WGS) entry which is preliminary data.</text>
</comment>
<name>A0A4C1T130_EUMVA</name>
<gene>
    <name evidence="2" type="ORF">EVAR_78729_1</name>
</gene>